<keyword evidence="2" id="KW-0472">Membrane</keyword>
<dbReference type="OrthoDB" id="903824at2759"/>
<accession>A0A8T2QXS9</accession>
<feature type="compositionally biased region" description="Basic and acidic residues" evidence="1">
    <location>
        <begin position="35"/>
        <end position="44"/>
    </location>
</feature>
<keyword evidence="4" id="KW-1185">Reference proteome</keyword>
<gene>
    <name evidence="3" type="ORF">KP509_31G048500</name>
</gene>
<reference evidence="3" key="1">
    <citation type="submission" date="2021-08" db="EMBL/GenBank/DDBJ databases">
        <title>WGS assembly of Ceratopteris richardii.</title>
        <authorList>
            <person name="Marchant D.B."/>
            <person name="Chen G."/>
            <person name="Jenkins J."/>
            <person name="Shu S."/>
            <person name="Leebens-Mack J."/>
            <person name="Grimwood J."/>
            <person name="Schmutz J."/>
            <person name="Soltis P."/>
            <person name="Soltis D."/>
            <person name="Chen Z.-H."/>
        </authorList>
    </citation>
    <scope>NUCLEOTIDE SEQUENCE</scope>
    <source>
        <strain evidence="3">Whitten #5841</strain>
        <tissue evidence="3">Leaf</tissue>
    </source>
</reference>
<dbReference type="Proteomes" id="UP000825935">
    <property type="component" value="Chromosome 31"/>
</dbReference>
<feature type="region of interest" description="Disordered" evidence="1">
    <location>
        <begin position="1"/>
        <end position="103"/>
    </location>
</feature>
<proteinExistence type="predicted"/>
<evidence type="ECO:0000313" key="3">
    <source>
        <dbReference type="EMBL" id="KAH7288889.1"/>
    </source>
</evidence>
<evidence type="ECO:0008006" key="5">
    <source>
        <dbReference type="Google" id="ProtNLM"/>
    </source>
</evidence>
<feature type="compositionally biased region" description="Low complexity" evidence="1">
    <location>
        <begin position="16"/>
        <end position="26"/>
    </location>
</feature>
<dbReference type="PANTHER" id="PTHR48436:SF1">
    <property type="entry name" value="2, PUTATIVE-RELATED"/>
    <property type="match status" value="1"/>
</dbReference>
<sequence length="319" mass="35273">MHTHTKSDSEVTSLAPSSPRSPRSRPLYFVQSPSRESHDGDSKVSFHSTPILSPIGSPLHPAAFSTSSRSRDSSQSLASASRKSGSRKILPQPHGNSRNKHTKGWAANNVIEEEGPDFDQPNKAPQIYSILLVLFSCIFFLIVFILLFWLICRPSHPELTLKNIVFHNFYANEGTDASGVPTQLVSMNCSVQLEFYNPSKYFGVHVIPVEALFTLSELEVSRGEISKYFQAKGTRKVIEVVAQSRKIPLYGAGNMIANSDGSTKQGVPLNMVATLHSQYYVVGKMIKPKYQNQVVCNIELDSHSMALLVPLKKACTYST</sequence>
<name>A0A8T2QXS9_CERRI</name>
<feature type="compositionally biased region" description="Low complexity" evidence="1">
    <location>
        <begin position="62"/>
        <end position="83"/>
    </location>
</feature>
<feature type="transmembrane region" description="Helical" evidence="2">
    <location>
        <begin position="127"/>
        <end position="152"/>
    </location>
</feature>
<comment type="caution">
    <text evidence="3">The sequence shown here is derived from an EMBL/GenBank/DDBJ whole genome shotgun (WGS) entry which is preliminary data.</text>
</comment>
<evidence type="ECO:0000256" key="2">
    <source>
        <dbReference type="SAM" id="Phobius"/>
    </source>
</evidence>
<organism evidence="3 4">
    <name type="scientific">Ceratopteris richardii</name>
    <name type="common">Triangle waterfern</name>
    <dbReference type="NCBI Taxonomy" id="49495"/>
    <lineage>
        <taxon>Eukaryota</taxon>
        <taxon>Viridiplantae</taxon>
        <taxon>Streptophyta</taxon>
        <taxon>Embryophyta</taxon>
        <taxon>Tracheophyta</taxon>
        <taxon>Polypodiopsida</taxon>
        <taxon>Polypodiidae</taxon>
        <taxon>Polypodiales</taxon>
        <taxon>Pteridineae</taxon>
        <taxon>Pteridaceae</taxon>
        <taxon>Parkerioideae</taxon>
        <taxon>Ceratopteris</taxon>
    </lineage>
</organism>
<dbReference type="PANTHER" id="PTHR48436">
    <property type="entry name" value="2, PUTATIVE-RELATED"/>
    <property type="match status" value="1"/>
</dbReference>
<protein>
    <recommendedName>
        <fullName evidence="5">Late embryogenesis abundant protein LEA-2 subgroup domain-containing protein</fullName>
    </recommendedName>
</protein>
<dbReference type="EMBL" id="CM035436">
    <property type="protein sequence ID" value="KAH7288890.1"/>
    <property type="molecule type" value="Genomic_DNA"/>
</dbReference>
<keyword evidence="2" id="KW-1133">Transmembrane helix</keyword>
<evidence type="ECO:0000256" key="1">
    <source>
        <dbReference type="SAM" id="MobiDB-lite"/>
    </source>
</evidence>
<keyword evidence="2" id="KW-0812">Transmembrane</keyword>
<dbReference type="EMBL" id="CM035436">
    <property type="protein sequence ID" value="KAH7288889.1"/>
    <property type="molecule type" value="Genomic_DNA"/>
</dbReference>
<evidence type="ECO:0000313" key="4">
    <source>
        <dbReference type="Proteomes" id="UP000825935"/>
    </source>
</evidence>
<dbReference type="AlphaFoldDB" id="A0A8T2QXS9"/>
<dbReference type="InterPro" id="IPR055276">
    <property type="entry name" value="NHL41-like"/>
</dbReference>
<dbReference type="OMA" id="SPRRQMY"/>